<proteinExistence type="predicted"/>
<dbReference type="AlphaFoldDB" id="C5MAI9"/>
<keyword evidence="2" id="KW-1185">Reference proteome</keyword>
<accession>C5MAI9</accession>
<dbReference type="eggNOG" id="ENOG502RQ09">
    <property type="taxonomic scope" value="Eukaryota"/>
</dbReference>
<dbReference type="HOGENOM" id="CLU_936891_0_0_1"/>
<sequence>MTSLVYPTGELSINPSIVADSLALSGINLHQRNSSNPFEVIYDDARPSHTRTNSNLWHNSYNYEEISKNIHCKTPNSAIPTTPMSPPILTILESQSGTSGSIVSRSATLRHRKNVIRRNKTIKKKDIKEHKPMKFPTRRKRSLKYKSIHVKSKFDSKKQMLEYMKGISYYDLVHNLIPASFKLYKHTKILRPRPKITYESFGMPEPETPQVSIKEYDIYNKYRNLIYEGKYRVEELDQVVLHDEKLNRRLLFEILLRRTVAAKMDYRIRAAFQKSVYEGDNHMLEPIRRSTETLSTF</sequence>
<evidence type="ECO:0000313" key="2">
    <source>
        <dbReference type="Proteomes" id="UP000002037"/>
    </source>
</evidence>
<dbReference type="VEuPathDB" id="FungiDB:CTRG_03081"/>
<organism evidence="1 2">
    <name type="scientific">Candida tropicalis (strain ATCC MYA-3404 / T1)</name>
    <name type="common">Yeast</name>
    <dbReference type="NCBI Taxonomy" id="294747"/>
    <lineage>
        <taxon>Eukaryota</taxon>
        <taxon>Fungi</taxon>
        <taxon>Dikarya</taxon>
        <taxon>Ascomycota</taxon>
        <taxon>Saccharomycotina</taxon>
        <taxon>Pichiomycetes</taxon>
        <taxon>Debaryomycetaceae</taxon>
        <taxon>Candida/Lodderomyces clade</taxon>
        <taxon>Candida</taxon>
    </lineage>
</organism>
<dbReference type="EMBL" id="GG692398">
    <property type="protein sequence ID" value="EER32656.1"/>
    <property type="molecule type" value="Genomic_DNA"/>
</dbReference>
<dbReference type="OrthoDB" id="4026705at2759"/>
<name>C5MAI9_CANTT</name>
<dbReference type="KEGG" id="ctp:CTRG_03081"/>
<dbReference type="RefSeq" id="XP_002548784.1">
    <property type="nucleotide sequence ID" value="XM_002548738.1"/>
</dbReference>
<gene>
    <name evidence="1" type="ORF">CTRG_03081</name>
</gene>
<evidence type="ECO:0000313" key="1">
    <source>
        <dbReference type="EMBL" id="EER32656.1"/>
    </source>
</evidence>
<dbReference type="Proteomes" id="UP000002037">
    <property type="component" value="Unassembled WGS sequence"/>
</dbReference>
<dbReference type="GeneID" id="8297697"/>
<reference evidence="1 2" key="1">
    <citation type="journal article" date="2009" name="Nature">
        <title>Evolution of pathogenicity and sexual reproduction in eight Candida genomes.</title>
        <authorList>
            <person name="Butler G."/>
            <person name="Rasmussen M.D."/>
            <person name="Lin M.F."/>
            <person name="Santos M.A."/>
            <person name="Sakthikumar S."/>
            <person name="Munro C.A."/>
            <person name="Rheinbay E."/>
            <person name="Grabherr M."/>
            <person name="Forche A."/>
            <person name="Reedy J.L."/>
            <person name="Agrafioti I."/>
            <person name="Arnaud M.B."/>
            <person name="Bates S."/>
            <person name="Brown A.J."/>
            <person name="Brunke S."/>
            <person name="Costanzo M.C."/>
            <person name="Fitzpatrick D.A."/>
            <person name="de Groot P.W."/>
            <person name="Harris D."/>
            <person name="Hoyer L.L."/>
            <person name="Hube B."/>
            <person name="Klis F.M."/>
            <person name="Kodira C."/>
            <person name="Lennard N."/>
            <person name="Logue M.E."/>
            <person name="Martin R."/>
            <person name="Neiman A.M."/>
            <person name="Nikolaou E."/>
            <person name="Quail M.A."/>
            <person name="Quinn J."/>
            <person name="Santos M.C."/>
            <person name="Schmitzberger F.F."/>
            <person name="Sherlock G."/>
            <person name="Shah P."/>
            <person name="Silverstein K.A."/>
            <person name="Skrzypek M.S."/>
            <person name="Soll D."/>
            <person name="Staggs R."/>
            <person name="Stansfield I."/>
            <person name="Stumpf M.P."/>
            <person name="Sudbery P.E."/>
            <person name="Srikantha T."/>
            <person name="Zeng Q."/>
            <person name="Berman J."/>
            <person name="Berriman M."/>
            <person name="Heitman J."/>
            <person name="Gow N.A."/>
            <person name="Lorenz M.C."/>
            <person name="Birren B.W."/>
            <person name="Kellis M."/>
            <person name="Cuomo C.A."/>
        </authorList>
    </citation>
    <scope>NUCLEOTIDE SEQUENCE [LARGE SCALE GENOMIC DNA]</scope>
    <source>
        <strain evidence="2">ATCC MYA-3404 / T1</strain>
    </source>
</reference>
<protein>
    <submittedName>
        <fullName evidence="1">Uncharacterized protein</fullName>
    </submittedName>
</protein>